<feature type="compositionally biased region" description="Pro residues" evidence="3">
    <location>
        <begin position="363"/>
        <end position="375"/>
    </location>
</feature>
<dbReference type="Pfam" id="PF00505">
    <property type="entry name" value="HMG_box"/>
    <property type="match status" value="2"/>
</dbReference>
<dbReference type="PANTHER" id="PTHR48112:SF22">
    <property type="entry name" value="MITOCHONDRIAL TRANSCRIPTION FACTOR A, ISOFORM B"/>
    <property type="match status" value="1"/>
</dbReference>
<feature type="region of interest" description="Disordered" evidence="3">
    <location>
        <begin position="1"/>
        <end position="31"/>
    </location>
</feature>
<dbReference type="PRINTS" id="PR00886">
    <property type="entry name" value="HIGHMOBLTY12"/>
</dbReference>
<organism evidence="5 6">
    <name type="scientific">Chaetoceros tenuissimus</name>
    <dbReference type="NCBI Taxonomy" id="426638"/>
    <lineage>
        <taxon>Eukaryota</taxon>
        <taxon>Sar</taxon>
        <taxon>Stramenopiles</taxon>
        <taxon>Ochrophyta</taxon>
        <taxon>Bacillariophyta</taxon>
        <taxon>Coscinodiscophyceae</taxon>
        <taxon>Chaetocerotophycidae</taxon>
        <taxon>Chaetocerotales</taxon>
        <taxon>Chaetocerotaceae</taxon>
        <taxon>Chaetoceros</taxon>
    </lineage>
</organism>
<feature type="DNA-binding region" description="HMG box" evidence="2">
    <location>
        <begin position="30"/>
        <end position="99"/>
    </location>
</feature>
<feature type="domain" description="HMG box" evidence="4">
    <location>
        <begin position="30"/>
        <end position="99"/>
    </location>
</feature>
<dbReference type="Proteomes" id="UP001054902">
    <property type="component" value="Unassembled WGS sequence"/>
</dbReference>
<protein>
    <submittedName>
        <fullName evidence="5">HMG_box-domain-containing protein</fullName>
    </submittedName>
</protein>
<feature type="compositionally biased region" description="Basic and acidic residues" evidence="3">
    <location>
        <begin position="321"/>
        <end position="330"/>
    </location>
</feature>
<dbReference type="SUPFAM" id="SSF47095">
    <property type="entry name" value="HMG-box"/>
    <property type="match status" value="2"/>
</dbReference>
<feature type="compositionally biased region" description="Low complexity" evidence="3">
    <location>
        <begin position="237"/>
        <end position="251"/>
    </location>
</feature>
<dbReference type="GO" id="GO:0003677">
    <property type="term" value="F:DNA binding"/>
    <property type="evidence" value="ECO:0007669"/>
    <property type="project" value="UniProtKB-UniRule"/>
</dbReference>
<feature type="DNA-binding region" description="HMG box" evidence="2">
    <location>
        <begin position="116"/>
        <end position="184"/>
    </location>
</feature>
<dbReference type="PANTHER" id="PTHR48112">
    <property type="entry name" value="HIGH MOBILITY GROUP PROTEIN DSP1"/>
    <property type="match status" value="1"/>
</dbReference>
<proteinExistence type="predicted"/>
<dbReference type="SMART" id="SM00398">
    <property type="entry name" value="HMG"/>
    <property type="match status" value="2"/>
</dbReference>
<feature type="compositionally biased region" description="Basic and acidic residues" evidence="3">
    <location>
        <begin position="75"/>
        <end position="97"/>
    </location>
</feature>
<feature type="domain" description="HMG box" evidence="4">
    <location>
        <begin position="116"/>
        <end position="184"/>
    </location>
</feature>
<feature type="region of interest" description="Disordered" evidence="3">
    <location>
        <begin position="419"/>
        <end position="464"/>
    </location>
</feature>
<reference evidence="5 6" key="1">
    <citation type="journal article" date="2021" name="Sci. Rep.">
        <title>The genome of the diatom Chaetoceros tenuissimus carries an ancient integrated fragment of an extant virus.</title>
        <authorList>
            <person name="Hongo Y."/>
            <person name="Kimura K."/>
            <person name="Takaki Y."/>
            <person name="Yoshida Y."/>
            <person name="Baba S."/>
            <person name="Kobayashi G."/>
            <person name="Nagasaki K."/>
            <person name="Hano T."/>
            <person name="Tomaru Y."/>
        </authorList>
    </citation>
    <scope>NUCLEOTIDE SEQUENCE [LARGE SCALE GENOMIC DNA]</scope>
    <source>
        <strain evidence="5 6">NIES-3715</strain>
    </source>
</reference>
<dbReference type="GO" id="GO:0005634">
    <property type="term" value="C:nucleus"/>
    <property type="evidence" value="ECO:0007669"/>
    <property type="project" value="UniProtKB-UniRule"/>
</dbReference>
<accession>A0AAD3HDU1</accession>
<keyword evidence="6" id="KW-1185">Reference proteome</keyword>
<dbReference type="PROSITE" id="PS50118">
    <property type="entry name" value="HMG_BOX_2"/>
    <property type="match status" value="2"/>
</dbReference>
<feature type="region of interest" description="Disordered" evidence="3">
    <location>
        <begin position="317"/>
        <end position="384"/>
    </location>
</feature>
<dbReference type="AlphaFoldDB" id="A0AAD3HDU1"/>
<dbReference type="GO" id="GO:0006357">
    <property type="term" value="P:regulation of transcription by RNA polymerase II"/>
    <property type="evidence" value="ECO:0007669"/>
    <property type="project" value="TreeGrafter"/>
</dbReference>
<sequence length="464" mass="53188">MCRKKKSKCTSITSDVKKRRRSLKKAPGAPKRFKSSYIHFFTSVRGEIAKELDSSAGIPGISKEASLRWKRLTPSERKKWDDKAKADKERFEREKAAYKGPWEVPNKRRKKDSRAPKRSMSAFLLFCKDHRQEVKKDLPKISSQEVSIELGKRWGDLSEKDKKPYKDREEIARAKYNKDIAAWRKNVKREVTPSQDVETDEDDLETTEKCKDEEETKEVPIADPETEEEACPEEDLLSLTRSTSSSEYNSTIDESFDSDDHQNDTLLDDELMDLENLFGDLDNIDDTLALTSSILQPRSVEKSDETAKPAFTLRPRPAATIEDKGGKQHYEGIQGQHSDFNPHKNRHPPMSPYYNSRHLHTSPYPPQSPYPPRSPYPHNVPSFHYPRSPYQSHYHAPYYPPPPFPIQVRSNIALSSNTTLLSPRNTTPVHCHGKRIQSTKERSASKDSIVSPRSVDEVPSMPVL</sequence>
<feature type="compositionally biased region" description="Polar residues" evidence="3">
    <location>
        <begin position="419"/>
        <end position="428"/>
    </location>
</feature>
<dbReference type="InterPro" id="IPR009071">
    <property type="entry name" value="HMG_box_dom"/>
</dbReference>
<dbReference type="Gene3D" id="1.10.30.10">
    <property type="entry name" value="High mobility group box domain"/>
    <property type="match status" value="2"/>
</dbReference>
<feature type="compositionally biased region" description="Acidic residues" evidence="3">
    <location>
        <begin position="224"/>
        <end position="236"/>
    </location>
</feature>
<dbReference type="EMBL" id="BLLK01000062">
    <property type="protein sequence ID" value="GFH59373.1"/>
    <property type="molecule type" value="Genomic_DNA"/>
</dbReference>
<gene>
    <name evidence="5" type="ORF">CTEN210_15849</name>
</gene>
<dbReference type="InterPro" id="IPR050342">
    <property type="entry name" value="HMGB"/>
</dbReference>
<evidence type="ECO:0000313" key="5">
    <source>
        <dbReference type="EMBL" id="GFH59373.1"/>
    </source>
</evidence>
<name>A0AAD3HDU1_9STRA</name>
<feature type="region of interest" description="Disordered" evidence="3">
    <location>
        <begin position="75"/>
        <end position="117"/>
    </location>
</feature>
<evidence type="ECO:0000313" key="6">
    <source>
        <dbReference type="Proteomes" id="UP001054902"/>
    </source>
</evidence>
<feature type="region of interest" description="Disordered" evidence="3">
    <location>
        <begin position="189"/>
        <end position="264"/>
    </location>
</feature>
<keyword evidence="1 2" id="KW-0238">DNA-binding</keyword>
<evidence type="ECO:0000256" key="2">
    <source>
        <dbReference type="PROSITE-ProRule" id="PRU00267"/>
    </source>
</evidence>
<comment type="caution">
    <text evidence="5">The sequence shown here is derived from an EMBL/GenBank/DDBJ whole genome shotgun (WGS) entry which is preliminary data.</text>
</comment>
<evidence type="ECO:0000256" key="1">
    <source>
        <dbReference type="ARBA" id="ARBA00023125"/>
    </source>
</evidence>
<dbReference type="InterPro" id="IPR036910">
    <property type="entry name" value="HMG_box_dom_sf"/>
</dbReference>
<feature type="compositionally biased region" description="Basic and acidic residues" evidence="3">
    <location>
        <begin position="206"/>
        <end position="220"/>
    </location>
</feature>
<keyword evidence="2" id="KW-0539">Nucleus</keyword>
<evidence type="ECO:0000256" key="3">
    <source>
        <dbReference type="SAM" id="MobiDB-lite"/>
    </source>
</evidence>
<evidence type="ECO:0000259" key="4">
    <source>
        <dbReference type="PROSITE" id="PS50118"/>
    </source>
</evidence>